<protein>
    <submittedName>
        <fullName evidence="5">Carbamoyltransferase C-terminal domain-containing protein</fullName>
    </submittedName>
</protein>
<reference evidence="5" key="2">
    <citation type="journal article" date="1995" name="J. Biol. Chem.">
        <title>Involvement of nodS in N-methylation and nodU in 6-O-carbamoylation of Rhizobium sp. NGR234 nod factors.</title>
        <authorList>
            <person name="Jabbouri S."/>
            <person name="Fellay R."/>
            <person name="Talmont F."/>
            <person name="Kamalaprija P."/>
            <person name="Burger U."/>
            <person name="Relic B."/>
            <person name="Prome J.C."/>
            <person name="Broughton W.J."/>
        </authorList>
    </citation>
    <scope>NUCLEOTIDE SEQUENCE</scope>
</reference>
<dbReference type="AlphaFoldDB" id="A0A8B6X8H3"/>
<dbReference type="Gene3D" id="3.90.870.20">
    <property type="entry name" value="Carbamoyltransferase, C-terminal domain"/>
    <property type="match status" value="1"/>
</dbReference>
<dbReference type="GO" id="GO:0003824">
    <property type="term" value="F:catalytic activity"/>
    <property type="evidence" value="ECO:0007669"/>
    <property type="project" value="InterPro"/>
</dbReference>
<dbReference type="Proteomes" id="UP000675920">
    <property type="component" value="Unplaced"/>
</dbReference>
<dbReference type="OrthoDB" id="9780777at2"/>
<organism evidence="4 5">
    <name type="scientific">Derxia gummosa DSM 723</name>
    <dbReference type="NCBI Taxonomy" id="1121388"/>
    <lineage>
        <taxon>Bacteria</taxon>
        <taxon>Pseudomonadati</taxon>
        <taxon>Pseudomonadota</taxon>
        <taxon>Betaproteobacteria</taxon>
        <taxon>Burkholderiales</taxon>
        <taxon>Alcaligenaceae</taxon>
        <taxon>Derxia</taxon>
    </lineage>
</organism>
<reference evidence="5" key="1">
    <citation type="journal article" date="1995" name="Gene">
        <title>Characterization of the cmcH genes of Nocardia lactamdurans and Streptomyces clavuligerus encoding a functional 3'-hydroxymethylcephem O-carbamoyltransferase for cephamycin biosynthesis.</title>
        <authorList>
            <person name="Coque J.J."/>
            <person name="Perez-Llarena F.J."/>
            <person name="Enguita F.J."/>
            <person name="Fuente J.L."/>
            <person name="Martin J.F."/>
            <person name="Liras P."/>
        </authorList>
    </citation>
    <scope>NUCLEOTIDE SEQUENCE</scope>
</reference>
<dbReference type="Pfam" id="PF02543">
    <property type="entry name" value="Carbam_trans_N"/>
    <property type="match status" value="3"/>
</dbReference>
<feature type="domain" description="Carbamoyltransferase" evidence="2">
    <location>
        <begin position="233"/>
        <end position="299"/>
    </location>
</feature>
<feature type="domain" description="Carbamoyltransferase C-terminal" evidence="3">
    <location>
        <begin position="353"/>
        <end position="519"/>
    </location>
</feature>
<comment type="similarity">
    <text evidence="1">Belongs to the NodU/CmcH family.</text>
</comment>
<dbReference type="PANTHER" id="PTHR34847:SF1">
    <property type="entry name" value="NODULATION PROTEIN U"/>
    <property type="match status" value="1"/>
</dbReference>
<dbReference type="PANTHER" id="PTHR34847">
    <property type="entry name" value="NODULATION PROTEIN U"/>
    <property type="match status" value="1"/>
</dbReference>
<dbReference type="InterPro" id="IPR038152">
    <property type="entry name" value="Carbam_trans_C_sf"/>
</dbReference>
<evidence type="ECO:0000259" key="2">
    <source>
        <dbReference type="Pfam" id="PF02543"/>
    </source>
</evidence>
<name>A0A8B6X8H3_9BURK</name>
<evidence type="ECO:0000259" key="3">
    <source>
        <dbReference type="Pfam" id="PF16861"/>
    </source>
</evidence>
<evidence type="ECO:0000313" key="5">
    <source>
        <dbReference type="RefSeq" id="WP_051378416.1"/>
    </source>
</evidence>
<dbReference type="RefSeq" id="WP_051378416.1">
    <property type="nucleotide sequence ID" value="NZ_AXWS01000008.1"/>
</dbReference>
<feature type="domain" description="Carbamoyltransferase" evidence="2">
    <location>
        <begin position="6"/>
        <end position="60"/>
    </location>
</feature>
<dbReference type="InterPro" id="IPR051338">
    <property type="entry name" value="NodU/CmcH_Carbamoyltrnsfr"/>
</dbReference>
<evidence type="ECO:0000313" key="4">
    <source>
        <dbReference type="Proteomes" id="UP000675920"/>
    </source>
</evidence>
<dbReference type="SUPFAM" id="SSF53067">
    <property type="entry name" value="Actin-like ATPase domain"/>
    <property type="match status" value="1"/>
</dbReference>
<proteinExistence type="inferred from homology"/>
<dbReference type="InterPro" id="IPR043129">
    <property type="entry name" value="ATPase_NBD"/>
</dbReference>
<dbReference type="Gene3D" id="3.30.420.40">
    <property type="match status" value="2"/>
</dbReference>
<reference evidence="5" key="3">
    <citation type="journal article" date="2012" name="Angew. Chem. Int. Ed.">
        <title>The O-carbamoyltransferase TobZ catalyzes an ancient enzymatic reaction.</title>
        <authorList>
            <person name="Parthier C."/>
            <person name="Gorlich S."/>
            <person name="Jaenecke F."/>
            <person name="Breithaupt C."/>
            <person name="Brauer U."/>
            <person name="Fandrich U."/>
            <person name="Clausnitzer D."/>
            <person name="Wehmeier U.F."/>
            <person name="Bottcher C."/>
            <person name="Scheel D."/>
            <person name="Stubbs M.T."/>
        </authorList>
    </citation>
    <scope>NUCLEOTIDE SEQUENCE</scope>
</reference>
<dbReference type="InterPro" id="IPR003696">
    <property type="entry name" value="Carbtransf_dom"/>
</dbReference>
<evidence type="ECO:0000256" key="1">
    <source>
        <dbReference type="ARBA" id="ARBA00006129"/>
    </source>
</evidence>
<reference evidence="5" key="4">
    <citation type="submission" date="2025-08" db="UniProtKB">
        <authorList>
            <consortium name="RefSeq"/>
        </authorList>
    </citation>
    <scope>IDENTIFICATION</scope>
</reference>
<dbReference type="Pfam" id="PF16861">
    <property type="entry name" value="Carbam_trans_C"/>
    <property type="match status" value="1"/>
</dbReference>
<sequence length="522" mass="54051">MTTAVLGLNLGQDAAAALFVDGELVAAVEQERFDADRHSAAFPTDAVRFVLAQAGLDVKALAGLAVGDDRITEADRAALAALGLPEPFPVPHALAHAEGAFASSGFASAAVLVADGHAHGDAVAIFHADARGVVQLAGFGCAQSPGDFYSRATALCGLATRSGQEGKLMGLAPWGTAVDAAYVHAAAEPSDAASIAPAVPDAPLRPPVLPEALMASTTPHEPFGPASRALAFAAQREIERFMLDAARRAFALTGARRLCLAGGVALNCNANAAIAALPGLEALHIQPAANNAGTAAGAAAHFLRRRGIAPVVREQVRLGPDLSDTDIAGAVGRAVREGRVHARCVADAAAEAAARIAAGEVIGWCHGRAEFGPRALGNRSIVALPDTAARRDRVNAIKRREAWRPLAPSVLAECAADWFVDARPSPHMLLTFKVRPEKRLAVPAIVHVDGSARVQTVTARDNPRYHALISEVARLTGLPLVLNTSLNTRSKPMVLTASDCIDCLLDSGLDAAFIGDWLVLPG</sequence>
<accession>A0A8B6X8H3</accession>
<feature type="domain" description="Carbamoyltransferase" evidence="2">
    <location>
        <begin position="90"/>
        <end position="178"/>
    </location>
</feature>
<keyword evidence="4" id="KW-1185">Reference proteome</keyword>
<dbReference type="InterPro" id="IPR031730">
    <property type="entry name" value="Carbam_trans_C"/>
</dbReference>